<accession>I3DVA7</accession>
<proteinExistence type="predicted"/>
<organism evidence="1 2">
    <name type="scientific">Bacillus methanolicus PB1</name>
    <dbReference type="NCBI Taxonomy" id="997296"/>
    <lineage>
        <taxon>Bacteria</taxon>
        <taxon>Bacillati</taxon>
        <taxon>Bacillota</taxon>
        <taxon>Bacilli</taxon>
        <taxon>Bacillales</taxon>
        <taxon>Bacillaceae</taxon>
        <taxon>Bacillus</taxon>
    </lineage>
</organism>
<keyword evidence="2" id="KW-1185">Reference proteome</keyword>
<dbReference type="EMBL" id="AFEU01000003">
    <property type="protein sequence ID" value="EIJ78178.1"/>
    <property type="molecule type" value="Genomic_DNA"/>
</dbReference>
<dbReference type="AlphaFoldDB" id="I3DVA7"/>
<sequence length="68" mass="7929">MTIASNVNQLLATLRGIETQLSNFALNSQDEKAQRVFHECMLVMQEVKNDLEIRKNEIEFEEPQYKNS</sequence>
<protein>
    <recommendedName>
        <fullName evidence="3">DUF1657 domain-containing protein</fullName>
    </recommendedName>
</protein>
<dbReference type="eggNOG" id="ENOG5032Y9M">
    <property type="taxonomic scope" value="Bacteria"/>
</dbReference>
<evidence type="ECO:0000313" key="2">
    <source>
        <dbReference type="Proteomes" id="UP000010523"/>
    </source>
</evidence>
<dbReference type="Pfam" id="PF07870">
    <property type="entry name" value="DUF1657"/>
    <property type="match status" value="1"/>
</dbReference>
<evidence type="ECO:0000313" key="1">
    <source>
        <dbReference type="EMBL" id="EIJ78178.1"/>
    </source>
</evidence>
<dbReference type="OrthoDB" id="1684731at2"/>
<dbReference type="STRING" id="997296.PB1_11479"/>
<gene>
    <name evidence="1" type="ORF">PB1_11479</name>
</gene>
<dbReference type="PATRIC" id="fig|997296.3.peg.2416"/>
<dbReference type="RefSeq" id="WP_004436437.1">
    <property type="nucleotide sequence ID" value="NZ_AFEU01000003.1"/>
</dbReference>
<dbReference type="Proteomes" id="UP000010523">
    <property type="component" value="Unassembled WGS sequence"/>
</dbReference>
<dbReference type="InterPro" id="IPR012452">
    <property type="entry name" value="DUF1657"/>
</dbReference>
<name>I3DVA7_BACMT</name>
<comment type="caution">
    <text evidence="1">The sequence shown here is derived from an EMBL/GenBank/DDBJ whole genome shotgun (WGS) entry which is preliminary data.</text>
</comment>
<evidence type="ECO:0008006" key="3">
    <source>
        <dbReference type="Google" id="ProtNLM"/>
    </source>
</evidence>
<reference evidence="1 2" key="1">
    <citation type="journal article" date="2012" name="Appl. Environ. Microbiol.">
        <title>Genome Sequence of Thermotolerant Bacillus methanolicus: Features and Regulation Related to Methylotrophy and Production of L-Lysine and L-Glutamate from Methanol.</title>
        <authorList>
            <person name="Heggeset T.M."/>
            <person name="Krog A."/>
            <person name="Balzer S."/>
            <person name="Wentzel A."/>
            <person name="Ellingsen T.E."/>
            <person name="Brautaset T."/>
        </authorList>
    </citation>
    <scope>NUCLEOTIDE SEQUENCE [LARGE SCALE GENOMIC DNA]</scope>
    <source>
        <strain evidence="1 2">PB1</strain>
    </source>
</reference>